<gene>
    <name evidence="1" type="ORF">HPB52_008376</name>
</gene>
<keyword evidence="2" id="KW-1185">Reference proteome</keyword>
<dbReference type="AlphaFoldDB" id="A0A9D4PD62"/>
<evidence type="ECO:0000313" key="1">
    <source>
        <dbReference type="EMBL" id="KAH7935458.1"/>
    </source>
</evidence>
<organism evidence="1 2">
    <name type="scientific">Rhipicephalus sanguineus</name>
    <name type="common">Brown dog tick</name>
    <name type="synonym">Ixodes sanguineus</name>
    <dbReference type="NCBI Taxonomy" id="34632"/>
    <lineage>
        <taxon>Eukaryota</taxon>
        <taxon>Metazoa</taxon>
        <taxon>Ecdysozoa</taxon>
        <taxon>Arthropoda</taxon>
        <taxon>Chelicerata</taxon>
        <taxon>Arachnida</taxon>
        <taxon>Acari</taxon>
        <taxon>Parasitiformes</taxon>
        <taxon>Ixodida</taxon>
        <taxon>Ixodoidea</taxon>
        <taxon>Ixodidae</taxon>
        <taxon>Rhipicephalinae</taxon>
        <taxon>Rhipicephalus</taxon>
        <taxon>Rhipicephalus</taxon>
    </lineage>
</organism>
<comment type="caution">
    <text evidence="1">The sequence shown here is derived from an EMBL/GenBank/DDBJ whole genome shotgun (WGS) entry which is preliminary data.</text>
</comment>
<accession>A0A9D4PD62</accession>
<reference evidence="1" key="1">
    <citation type="journal article" date="2020" name="Cell">
        <title>Large-Scale Comparative Analyses of Tick Genomes Elucidate Their Genetic Diversity and Vector Capacities.</title>
        <authorList>
            <consortium name="Tick Genome and Microbiome Consortium (TIGMIC)"/>
            <person name="Jia N."/>
            <person name="Wang J."/>
            <person name="Shi W."/>
            <person name="Du L."/>
            <person name="Sun Y."/>
            <person name="Zhan W."/>
            <person name="Jiang J.F."/>
            <person name="Wang Q."/>
            <person name="Zhang B."/>
            <person name="Ji P."/>
            <person name="Bell-Sakyi L."/>
            <person name="Cui X.M."/>
            <person name="Yuan T.T."/>
            <person name="Jiang B.G."/>
            <person name="Yang W.F."/>
            <person name="Lam T.T."/>
            <person name="Chang Q.C."/>
            <person name="Ding S.J."/>
            <person name="Wang X.J."/>
            <person name="Zhu J.G."/>
            <person name="Ruan X.D."/>
            <person name="Zhao L."/>
            <person name="Wei J.T."/>
            <person name="Ye R.Z."/>
            <person name="Que T.C."/>
            <person name="Du C.H."/>
            <person name="Zhou Y.H."/>
            <person name="Cheng J.X."/>
            <person name="Dai P.F."/>
            <person name="Guo W.B."/>
            <person name="Han X.H."/>
            <person name="Huang E.J."/>
            <person name="Li L.F."/>
            <person name="Wei W."/>
            <person name="Gao Y.C."/>
            <person name="Liu J.Z."/>
            <person name="Shao H.Z."/>
            <person name="Wang X."/>
            <person name="Wang C.C."/>
            <person name="Yang T.C."/>
            <person name="Huo Q.B."/>
            <person name="Li W."/>
            <person name="Chen H.Y."/>
            <person name="Chen S.E."/>
            <person name="Zhou L.G."/>
            <person name="Ni X.B."/>
            <person name="Tian J.H."/>
            <person name="Sheng Y."/>
            <person name="Liu T."/>
            <person name="Pan Y.S."/>
            <person name="Xia L.Y."/>
            <person name="Li J."/>
            <person name="Zhao F."/>
            <person name="Cao W.C."/>
        </authorList>
    </citation>
    <scope>NUCLEOTIDE SEQUENCE</scope>
    <source>
        <strain evidence="1">Rsan-2018</strain>
    </source>
</reference>
<dbReference type="EMBL" id="JABSTV010001255">
    <property type="protein sequence ID" value="KAH7935458.1"/>
    <property type="molecule type" value="Genomic_DNA"/>
</dbReference>
<protein>
    <submittedName>
        <fullName evidence="1">Uncharacterized protein</fullName>
    </submittedName>
</protein>
<proteinExistence type="predicted"/>
<name>A0A9D4PD62_RHISA</name>
<evidence type="ECO:0000313" key="2">
    <source>
        <dbReference type="Proteomes" id="UP000821837"/>
    </source>
</evidence>
<reference evidence="1" key="2">
    <citation type="submission" date="2021-09" db="EMBL/GenBank/DDBJ databases">
        <authorList>
            <person name="Jia N."/>
            <person name="Wang J."/>
            <person name="Shi W."/>
            <person name="Du L."/>
            <person name="Sun Y."/>
            <person name="Zhan W."/>
            <person name="Jiang J."/>
            <person name="Wang Q."/>
            <person name="Zhang B."/>
            <person name="Ji P."/>
            <person name="Sakyi L.B."/>
            <person name="Cui X."/>
            <person name="Yuan T."/>
            <person name="Jiang B."/>
            <person name="Yang W."/>
            <person name="Lam T.T.-Y."/>
            <person name="Chang Q."/>
            <person name="Ding S."/>
            <person name="Wang X."/>
            <person name="Zhu J."/>
            <person name="Ruan X."/>
            <person name="Zhao L."/>
            <person name="Wei J."/>
            <person name="Que T."/>
            <person name="Du C."/>
            <person name="Cheng J."/>
            <person name="Dai P."/>
            <person name="Han X."/>
            <person name="Huang E."/>
            <person name="Gao Y."/>
            <person name="Liu J."/>
            <person name="Shao H."/>
            <person name="Ye R."/>
            <person name="Li L."/>
            <person name="Wei W."/>
            <person name="Wang X."/>
            <person name="Wang C."/>
            <person name="Huo Q."/>
            <person name="Li W."/>
            <person name="Guo W."/>
            <person name="Chen H."/>
            <person name="Chen S."/>
            <person name="Zhou L."/>
            <person name="Zhou L."/>
            <person name="Ni X."/>
            <person name="Tian J."/>
            <person name="Zhou Y."/>
            <person name="Sheng Y."/>
            <person name="Liu T."/>
            <person name="Pan Y."/>
            <person name="Xia L."/>
            <person name="Li J."/>
            <person name="Zhao F."/>
            <person name="Cao W."/>
        </authorList>
    </citation>
    <scope>NUCLEOTIDE SEQUENCE</scope>
    <source>
        <strain evidence="1">Rsan-2018</strain>
        <tissue evidence="1">Larvae</tissue>
    </source>
</reference>
<sequence>MGAGKPNLLCGTELFGKYFQKLLVLHRAVSQTRKVFASRLQHWQYRDDNVSAAEDWESTDVALRYIDPRTLIEERRQKAPDMACKYDADASLVDGILLASLRHMSVSHCWGSELIQLTDCFARPGVAGRAIKRVFESDEKGSRVRDGIGSDTSVQLIRTLAFDGSYEAHRAAAVAEIDKHLKGDSLALFTGVVCDEPFLDTEGFGDAFGCNLGSAMYSVTRRPLWPKLLLSDCYKQALTRALRQYIQCTLNGSQARTAPCVVVMRTSSISCGAAPLPVPLSP</sequence>
<dbReference type="Proteomes" id="UP000821837">
    <property type="component" value="Unassembled WGS sequence"/>
</dbReference>